<dbReference type="Proteomes" id="UP001500280">
    <property type="component" value="Unassembled WGS sequence"/>
</dbReference>
<proteinExistence type="predicted"/>
<keyword evidence="2" id="KW-1185">Reference proteome</keyword>
<comment type="caution">
    <text evidence="1">The sequence shown here is derived from an EMBL/GenBank/DDBJ whole genome shotgun (WGS) entry which is preliminary data.</text>
</comment>
<evidence type="ECO:0000313" key="1">
    <source>
        <dbReference type="EMBL" id="GAA1703345.1"/>
    </source>
</evidence>
<evidence type="ECO:0000313" key="2">
    <source>
        <dbReference type="Proteomes" id="UP001500280"/>
    </source>
</evidence>
<dbReference type="EMBL" id="BAAANF010000019">
    <property type="protein sequence ID" value="GAA1703345.1"/>
    <property type="molecule type" value="Genomic_DNA"/>
</dbReference>
<sequence>MLLAGCGDPDQKLRDAAAQSAREAASEVEMTRLVVEQLQTHRLWQQTARQMVADAEKALETAASSFTAQQPSTAESRRLYEQVGDVLDDAQKAVTATRIALGEQDLAAAVRELAVLRESGEELDRIGELAK</sequence>
<protein>
    <submittedName>
        <fullName evidence="1">Uncharacterized protein</fullName>
    </submittedName>
</protein>
<reference evidence="2" key="1">
    <citation type="journal article" date="2019" name="Int. J. Syst. Evol. Microbiol.">
        <title>The Global Catalogue of Microorganisms (GCM) 10K type strain sequencing project: providing services to taxonomists for standard genome sequencing and annotation.</title>
        <authorList>
            <consortium name="The Broad Institute Genomics Platform"/>
            <consortium name="The Broad Institute Genome Sequencing Center for Infectious Disease"/>
            <person name="Wu L."/>
            <person name="Ma J."/>
        </authorList>
    </citation>
    <scope>NUCLEOTIDE SEQUENCE [LARGE SCALE GENOMIC DNA]</scope>
    <source>
        <strain evidence="2">JCM 14307</strain>
    </source>
</reference>
<accession>A0ABP4UE93</accession>
<name>A0ABP4UE93_9ACTN</name>
<gene>
    <name evidence="1" type="ORF">GCM10009745_58480</name>
</gene>
<organism evidence="1 2">
    <name type="scientific">Kribbella yunnanensis</name>
    <dbReference type="NCBI Taxonomy" id="190194"/>
    <lineage>
        <taxon>Bacteria</taxon>
        <taxon>Bacillati</taxon>
        <taxon>Actinomycetota</taxon>
        <taxon>Actinomycetes</taxon>
        <taxon>Propionibacteriales</taxon>
        <taxon>Kribbellaceae</taxon>
        <taxon>Kribbella</taxon>
    </lineage>
</organism>